<proteinExistence type="inferred from homology"/>
<dbReference type="AlphaFoldDB" id="A0A8X7BN92"/>
<keyword evidence="4" id="KW-1185">Reference proteome</keyword>
<dbReference type="Pfam" id="PF01326">
    <property type="entry name" value="PPDK_N"/>
    <property type="match status" value="1"/>
</dbReference>
<feature type="non-terminal residue" evidence="3">
    <location>
        <position position="1"/>
    </location>
</feature>
<organism evidence="3 4">
    <name type="scientific">Trichonephila inaurata madagascariensis</name>
    <dbReference type="NCBI Taxonomy" id="2747483"/>
    <lineage>
        <taxon>Eukaryota</taxon>
        <taxon>Metazoa</taxon>
        <taxon>Ecdysozoa</taxon>
        <taxon>Arthropoda</taxon>
        <taxon>Chelicerata</taxon>
        <taxon>Arachnida</taxon>
        <taxon>Araneae</taxon>
        <taxon>Araneomorphae</taxon>
        <taxon>Entelegynae</taxon>
        <taxon>Araneoidea</taxon>
        <taxon>Nephilidae</taxon>
        <taxon>Trichonephila</taxon>
        <taxon>Trichonephila inaurata</taxon>
    </lineage>
</organism>
<dbReference type="Proteomes" id="UP000886998">
    <property type="component" value="Unassembled WGS sequence"/>
</dbReference>
<sequence length="1142" mass="129472">MVINLLLRLFTAPLEIIYWIKWLIAYITIRFHNAFHKRRFNLYDIYAQGDPVKLGFIVPQLEKDLESPFPESHLQEFADEVFFYGVNSKSECLLVRIARGCNQVADAWIYLKLANGKTYHLMETMGYQQSSDGKCQTFSCGKLKMHYLSPMRRWRIFFCGMLKEMVDDQKDTEETVFVKFVFLWKAASDVYDCTLDTNPKGFASSMARSGWRVPFVPPVKKFTETLNFYAQTGNISGAVSINDGPEYEIYLFGEKMRSLGKSANVVGCKFTTILGSTPSNGLCFHLSNVSAPYAFNNLPVGFVVEADGDMVPIKDLDVNITPQVSQSSFKSHFSTEQKYKLKGKIGQPMVFYSGQGWSGFLEISFVELKIRKQRGYGLIMSGEVYKEPKKPEKLLPVRPFPKSKVSSIVENTSLSNKICHSIIEDLKDIYGDEVNHYKFAVRSSATGEDTAAMSAAGQMDTFLGVQGLNKIFTTVTKCWASQFGHIAVEYKRRNGQVLNSPMAVVIQEMVACEVSGVLFTLDPVTSNPSVITITANYGLGETVVSGSVEPDTIMLRRKDNGKLEFDSVLVGAKHQKIVMQDSGGTVTENLDENSRNESCISRETALRLGKLSINIEKYYKTSCDIEWGILNEEIYILQSRPVTTAAAETDSEIRHEFDAPLQCENEYFTVANVGEVLPGATSTLGIDLVTKYFSNILKRQSAEKGLVDNLFKSKYFLTGFFPFSNHLMITVEGMMNRYGFDTPRSKGFMISIFGRILDDPDLLEYARSKIIDEFKETLKSQFMYYKELLTFDFGYERIWNKIHNYHLDFLNYKTAEETFEAILKSCSDFDDAGRMHIDCSESSSNWNMHMFTILCQAKGNFDTDVYSDFALLLATSSNVESANVPQAMQEVANQIVKDVGSEKFSSLTVEEAEEWLQTSTSLAGYKFRQFLKRHGHRCLKEFDLRSITWGMNPKLLVKLLQNLVSATKEEIKKGDDSMDKIFSQLRVPLSFMSKCLLKFVAPQCRRAVRGREAGKSLSIKSFDHWRKGFRLLAKQMVSEGRLPDPDLIFFLTLDEIKDLLETRSPSIISRANYRKKLYPVLDKYKFPEIMKGFPKPINDEEESADKYEFIADLTMKGIPVSQGVTKGYARVAITLEEAADLK</sequence>
<evidence type="ECO:0000256" key="1">
    <source>
        <dbReference type="ARBA" id="ARBA00007837"/>
    </source>
</evidence>
<dbReference type="GO" id="GO:0005524">
    <property type="term" value="F:ATP binding"/>
    <property type="evidence" value="ECO:0007669"/>
    <property type="project" value="InterPro"/>
</dbReference>
<dbReference type="PANTHER" id="PTHR43615:SF1">
    <property type="entry name" value="PPDK_N DOMAIN-CONTAINING PROTEIN"/>
    <property type="match status" value="1"/>
</dbReference>
<feature type="domain" description="Pyruvate phosphate dikinase AMP/ATP-binding" evidence="2">
    <location>
        <begin position="403"/>
        <end position="655"/>
    </location>
</feature>
<dbReference type="InterPro" id="IPR013815">
    <property type="entry name" value="ATP_grasp_subdomain_1"/>
</dbReference>
<dbReference type="Gene3D" id="3.30.1490.20">
    <property type="entry name" value="ATP-grasp fold, A domain"/>
    <property type="match status" value="1"/>
</dbReference>
<dbReference type="EMBL" id="BMAV01000251">
    <property type="protein sequence ID" value="GFY37323.1"/>
    <property type="molecule type" value="Genomic_DNA"/>
</dbReference>
<dbReference type="InterPro" id="IPR002192">
    <property type="entry name" value="PPDK_AMP/ATP-bd"/>
</dbReference>
<dbReference type="PANTHER" id="PTHR43615">
    <property type="entry name" value="PHOSPHOENOLPYRUVATE SYNTHASE-RELATED"/>
    <property type="match status" value="1"/>
</dbReference>
<gene>
    <name evidence="3" type="primary">ppsA</name>
    <name evidence="3" type="ORF">TNIN_343601</name>
</gene>
<reference evidence="3" key="1">
    <citation type="submission" date="2020-08" db="EMBL/GenBank/DDBJ databases">
        <title>Multicomponent nature underlies the extraordinary mechanical properties of spider dragline silk.</title>
        <authorList>
            <person name="Kono N."/>
            <person name="Nakamura H."/>
            <person name="Mori M."/>
            <person name="Yoshida Y."/>
            <person name="Ohtoshi R."/>
            <person name="Malay A.D."/>
            <person name="Moran D.A.P."/>
            <person name="Tomita M."/>
            <person name="Numata K."/>
            <person name="Arakawa K."/>
        </authorList>
    </citation>
    <scope>NUCLEOTIDE SEQUENCE</scope>
</reference>
<comment type="caution">
    <text evidence="3">The sequence shown here is derived from an EMBL/GenBank/DDBJ whole genome shotgun (WGS) entry which is preliminary data.</text>
</comment>
<evidence type="ECO:0000313" key="3">
    <source>
        <dbReference type="EMBL" id="GFY37323.1"/>
    </source>
</evidence>
<accession>A0A8X7BN92</accession>
<name>A0A8X7BN92_9ARAC</name>
<dbReference type="Gene3D" id="3.30.470.20">
    <property type="entry name" value="ATP-grasp fold, B domain"/>
    <property type="match status" value="1"/>
</dbReference>
<dbReference type="InterPro" id="IPR051549">
    <property type="entry name" value="PEP_Utilizing_Enz"/>
</dbReference>
<comment type="similarity">
    <text evidence="1">Belongs to the PEP-utilizing enzyme family.</text>
</comment>
<dbReference type="OrthoDB" id="6435135at2759"/>
<protein>
    <submittedName>
        <fullName evidence="3">Probable phosphoenolpyruvate synthase</fullName>
    </submittedName>
</protein>
<dbReference type="SUPFAM" id="SSF56059">
    <property type="entry name" value="Glutathione synthetase ATP-binding domain-like"/>
    <property type="match status" value="1"/>
</dbReference>
<evidence type="ECO:0000313" key="4">
    <source>
        <dbReference type="Proteomes" id="UP000886998"/>
    </source>
</evidence>
<evidence type="ECO:0000259" key="2">
    <source>
        <dbReference type="Pfam" id="PF01326"/>
    </source>
</evidence>
<dbReference type="GO" id="GO:0016301">
    <property type="term" value="F:kinase activity"/>
    <property type="evidence" value="ECO:0007669"/>
    <property type="project" value="InterPro"/>
</dbReference>